<protein>
    <submittedName>
        <fullName evidence="2">Uncharacterized protein</fullName>
    </submittedName>
</protein>
<dbReference type="EMBL" id="HBIM01010388">
    <property type="protein sequence ID" value="CAE0411342.1"/>
    <property type="molecule type" value="Transcribed_RNA"/>
</dbReference>
<name>A0A7S3L5H8_9STRA</name>
<organism evidence="2">
    <name type="scientific">Amphora coffeiformis</name>
    <dbReference type="NCBI Taxonomy" id="265554"/>
    <lineage>
        <taxon>Eukaryota</taxon>
        <taxon>Sar</taxon>
        <taxon>Stramenopiles</taxon>
        <taxon>Ochrophyta</taxon>
        <taxon>Bacillariophyta</taxon>
        <taxon>Bacillariophyceae</taxon>
        <taxon>Bacillariophycidae</taxon>
        <taxon>Thalassiophysales</taxon>
        <taxon>Catenulaceae</taxon>
        <taxon>Amphora</taxon>
    </lineage>
</organism>
<feature type="chain" id="PRO_5031520344" evidence="1">
    <location>
        <begin position="19"/>
        <end position="137"/>
    </location>
</feature>
<accession>A0A7S3L5H8</accession>
<evidence type="ECO:0000256" key="1">
    <source>
        <dbReference type="SAM" id="SignalP"/>
    </source>
</evidence>
<dbReference type="AlphaFoldDB" id="A0A7S3L5H8"/>
<sequence length="137" mass="15381">MKTMKYTIFLLALPLVYAKKEEEEPEEKKTSGLEDMTASAAETIQGIVDAASGYFWSSEDTKEDASKVEDEAASGGWKDAVVNTLMQEEDMIEEAFDHPKEDEKVAETKKEKVADVKRKVEDEETTSTVDSIMKDME</sequence>
<feature type="signal peptide" evidence="1">
    <location>
        <begin position="1"/>
        <end position="18"/>
    </location>
</feature>
<gene>
    <name evidence="2" type="ORF">ACOF00016_LOCUS8699</name>
</gene>
<evidence type="ECO:0000313" key="2">
    <source>
        <dbReference type="EMBL" id="CAE0411342.1"/>
    </source>
</evidence>
<keyword evidence="1" id="KW-0732">Signal</keyword>
<reference evidence="2" key="1">
    <citation type="submission" date="2021-01" db="EMBL/GenBank/DDBJ databases">
        <authorList>
            <person name="Corre E."/>
            <person name="Pelletier E."/>
            <person name="Niang G."/>
            <person name="Scheremetjew M."/>
            <person name="Finn R."/>
            <person name="Kale V."/>
            <person name="Holt S."/>
            <person name="Cochrane G."/>
            <person name="Meng A."/>
            <person name="Brown T."/>
            <person name="Cohen L."/>
        </authorList>
    </citation>
    <scope>NUCLEOTIDE SEQUENCE</scope>
    <source>
        <strain evidence="2">CCMP127</strain>
    </source>
</reference>
<proteinExistence type="predicted"/>